<dbReference type="InterPro" id="IPR011006">
    <property type="entry name" value="CheY-like_superfamily"/>
</dbReference>
<evidence type="ECO:0000313" key="4">
    <source>
        <dbReference type="Proteomes" id="UP000198281"/>
    </source>
</evidence>
<feature type="domain" description="Response regulatory" evidence="2">
    <location>
        <begin position="10"/>
        <end position="121"/>
    </location>
</feature>
<organism evidence="3 4">
    <name type="scientific">Edaphosphingomonas laterariae</name>
    <dbReference type="NCBI Taxonomy" id="861865"/>
    <lineage>
        <taxon>Bacteria</taxon>
        <taxon>Pseudomonadati</taxon>
        <taxon>Pseudomonadota</taxon>
        <taxon>Alphaproteobacteria</taxon>
        <taxon>Sphingomonadales</taxon>
        <taxon>Rhizorhabdaceae</taxon>
        <taxon>Edaphosphingomonas</taxon>
    </lineage>
</organism>
<protein>
    <submittedName>
        <fullName evidence="3">Response regulator receiver domain-containing protein</fullName>
    </submittedName>
</protein>
<dbReference type="GO" id="GO:0000160">
    <property type="term" value="P:phosphorelay signal transduction system"/>
    <property type="evidence" value="ECO:0007669"/>
    <property type="project" value="InterPro"/>
</dbReference>
<sequence length="124" mass="12886">MTYAMTSPLRILVIEDEPLIAMVLEDYLDMLGHGVAGLAETVETALSFVAAGDFDAAILDVHLRGGEASWPVADALVAAAKPFLVATGGHVEPPPSRHASAPVLTKPYTMDGVRMGLDGITASA</sequence>
<dbReference type="Gene3D" id="3.40.50.2300">
    <property type="match status" value="1"/>
</dbReference>
<dbReference type="EMBL" id="FZOS01000003">
    <property type="protein sequence ID" value="SNS23434.1"/>
    <property type="molecule type" value="Genomic_DNA"/>
</dbReference>
<name>A0A239CV74_9SPHN</name>
<dbReference type="PROSITE" id="PS50110">
    <property type="entry name" value="RESPONSE_REGULATORY"/>
    <property type="match status" value="1"/>
</dbReference>
<dbReference type="AlphaFoldDB" id="A0A239CV74"/>
<dbReference type="Proteomes" id="UP000198281">
    <property type="component" value="Unassembled WGS sequence"/>
</dbReference>
<keyword evidence="4" id="KW-1185">Reference proteome</keyword>
<proteinExistence type="predicted"/>
<reference evidence="4" key="1">
    <citation type="submission" date="2017-06" db="EMBL/GenBank/DDBJ databases">
        <authorList>
            <person name="Varghese N."/>
            <person name="Submissions S."/>
        </authorList>
    </citation>
    <scope>NUCLEOTIDE SEQUENCE [LARGE SCALE GENOMIC DNA]</scope>
    <source>
        <strain evidence="4">LNB2</strain>
    </source>
</reference>
<dbReference type="InterPro" id="IPR001789">
    <property type="entry name" value="Sig_transdc_resp-reg_receiver"/>
</dbReference>
<evidence type="ECO:0000259" key="2">
    <source>
        <dbReference type="PROSITE" id="PS50110"/>
    </source>
</evidence>
<feature type="modified residue" description="4-aspartylphosphate" evidence="1">
    <location>
        <position position="60"/>
    </location>
</feature>
<evidence type="ECO:0000256" key="1">
    <source>
        <dbReference type="PROSITE-ProRule" id="PRU00169"/>
    </source>
</evidence>
<gene>
    <name evidence="3" type="ORF">SAMN06295912_10333</name>
</gene>
<accession>A0A239CV74</accession>
<keyword evidence="1" id="KW-0597">Phosphoprotein</keyword>
<evidence type="ECO:0000313" key="3">
    <source>
        <dbReference type="EMBL" id="SNS23434.1"/>
    </source>
</evidence>
<dbReference type="SUPFAM" id="SSF52172">
    <property type="entry name" value="CheY-like"/>
    <property type="match status" value="1"/>
</dbReference>
<dbReference type="SMART" id="SM00448">
    <property type="entry name" value="REC"/>
    <property type="match status" value="1"/>
</dbReference>